<keyword evidence="3" id="KW-1185">Reference proteome</keyword>
<comment type="caution">
    <text evidence="2">The sequence shown here is derived from an EMBL/GenBank/DDBJ whole genome shotgun (WGS) entry which is preliminary data.</text>
</comment>
<sequence length="79" mass="8688">MSPPSAFGRTSAAKGTIPRLHLIGSQAQHFLTDALGKTDASRDLIILTKDRRIKELEAENQNLKLQLKVALANTYDQLS</sequence>
<protein>
    <submittedName>
        <fullName evidence="2">Uncharacterized protein</fullName>
    </submittedName>
</protein>
<dbReference type="Proteomes" id="UP000597444">
    <property type="component" value="Unassembled WGS sequence"/>
</dbReference>
<reference evidence="2" key="1">
    <citation type="submission" date="2020-10" db="EMBL/GenBank/DDBJ databases">
        <title>Taxonomic study of unclassified bacteria belonging to the class Ktedonobacteria.</title>
        <authorList>
            <person name="Yabe S."/>
            <person name="Wang C.M."/>
            <person name="Zheng Y."/>
            <person name="Sakai Y."/>
            <person name="Cavaletti L."/>
            <person name="Monciardini P."/>
            <person name="Donadio S."/>
        </authorList>
    </citation>
    <scope>NUCLEOTIDE SEQUENCE</scope>
    <source>
        <strain evidence="2">ID150040</strain>
    </source>
</reference>
<feature type="coiled-coil region" evidence="1">
    <location>
        <begin position="46"/>
        <end position="73"/>
    </location>
</feature>
<accession>A0A8J3IF87</accession>
<evidence type="ECO:0000313" key="2">
    <source>
        <dbReference type="EMBL" id="GHO94259.1"/>
    </source>
</evidence>
<evidence type="ECO:0000256" key="1">
    <source>
        <dbReference type="SAM" id="Coils"/>
    </source>
</evidence>
<dbReference type="EMBL" id="BNJK01000001">
    <property type="protein sequence ID" value="GHO94259.1"/>
    <property type="molecule type" value="Genomic_DNA"/>
</dbReference>
<evidence type="ECO:0000313" key="3">
    <source>
        <dbReference type="Proteomes" id="UP000597444"/>
    </source>
</evidence>
<dbReference type="AlphaFoldDB" id="A0A8J3IF87"/>
<proteinExistence type="predicted"/>
<gene>
    <name evidence="2" type="ORF">KSF_043070</name>
</gene>
<name>A0A8J3IF87_9CHLR</name>
<keyword evidence="1" id="KW-0175">Coiled coil</keyword>
<organism evidence="2 3">
    <name type="scientific">Reticulibacter mediterranei</name>
    <dbReference type="NCBI Taxonomy" id="2778369"/>
    <lineage>
        <taxon>Bacteria</taxon>
        <taxon>Bacillati</taxon>
        <taxon>Chloroflexota</taxon>
        <taxon>Ktedonobacteria</taxon>
        <taxon>Ktedonobacterales</taxon>
        <taxon>Reticulibacteraceae</taxon>
        <taxon>Reticulibacter</taxon>
    </lineage>
</organism>